<accession>A0AAV4ACJ8</accession>
<organism evidence="2 3">
    <name type="scientific">Plakobranchus ocellatus</name>
    <dbReference type="NCBI Taxonomy" id="259542"/>
    <lineage>
        <taxon>Eukaryota</taxon>
        <taxon>Metazoa</taxon>
        <taxon>Spiralia</taxon>
        <taxon>Lophotrochozoa</taxon>
        <taxon>Mollusca</taxon>
        <taxon>Gastropoda</taxon>
        <taxon>Heterobranchia</taxon>
        <taxon>Euthyneura</taxon>
        <taxon>Panpulmonata</taxon>
        <taxon>Sacoglossa</taxon>
        <taxon>Placobranchoidea</taxon>
        <taxon>Plakobranchidae</taxon>
        <taxon>Plakobranchus</taxon>
    </lineage>
</organism>
<dbReference type="AlphaFoldDB" id="A0AAV4ACJ8"/>
<evidence type="ECO:0000313" key="3">
    <source>
        <dbReference type="Proteomes" id="UP000735302"/>
    </source>
</evidence>
<keyword evidence="3" id="KW-1185">Reference proteome</keyword>
<reference evidence="2 3" key="1">
    <citation type="journal article" date="2021" name="Elife">
        <title>Chloroplast acquisition without the gene transfer in kleptoplastic sea slugs, Plakobranchus ocellatus.</title>
        <authorList>
            <person name="Maeda T."/>
            <person name="Takahashi S."/>
            <person name="Yoshida T."/>
            <person name="Shimamura S."/>
            <person name="Takaki Y."/>
            <person name="Nagai Y."/>
            <person name="Toyoda A."/>
            <person name="Suzuki Y."/>
            <person name="Arimoto A."/>
            <person name="Ishii H."/>
            <person name="Satoh N."/>
            <person name="Nishiyama T."/>
            <person name="Hasebe M."/>
            <person name="Maruyama T."/>
            <person name="Minagawa J."/>
            <person name="Obokata J."/>
            <person name="Shigenobu S."/>
        </authorList>
    </citation>
    <scope>NUCLEOTIDE SEQUENCE [LARGE SCALE GENOMIC DNA]</scope>
</reference>
<feature type="compositionally biased region" description="Acidic residues" evidence="1">
    <location>
        <begin position="24"/>
        <end position="34"/>
    </location>
</feature>
<gene>
    <name evidence="2" type="ORF">PoB_003112200</name>
</gene>
<feature type="region of interest" description="Disordered" evidence="1">
    <location>
        <begin position="14"/>
        <end position="77"/>
    </location>
</feature>
<comment type="caution">
    <text evidence="2">The sequence shown here is derived from an EMBL/GenBank/DDBJ whole genome shotgun (WGS) entry which is preliminary data.</text>
</comment>
<evidence type="ECO:0000256" key="1">
    <source>
        <dbReference type="SAM" id="MobiDB-lite"/>
    </source>
</evidence>
<dbReference type="EMBL" id="BLXT01003739">
    <property type="protein sequence ID" value="GFO04617.1"/>
    <property type="molecule type" value="Genomic_DNA"/>
</dbReference>
<evidence type="ECO:0000313" key="2">
    <source>
        <dbReference type="EMBL" id="GFO04617.1"/>
    </source>
</evidence>
<sequence>MLVLVEMMVMIGAKDGGDGNGESCSDEGASDVGEDVNGSSEGNGDGGGNFHGSDDSSGESNGDGYIPLSEGKLGAAQRCRRKRIQLCEDSKNSESSYRPWLGELNEHRRRLKEQDSKPLLNEILKSPTKVAREKARKTPTGENWLVAHDV</sequence>
<feature type="compositionally biased region" description="Gly residues" evidence="1">
    <location>
        <begin position="41"/>
        <end position="50"/>
    </location>
</feature>
<name>A0AAV4ACJ8_9GAST</name>
<dbReference type="Proteomes" id="UP000735302">
    <property type="component" value="Unassembled WGS sequence"/>
</dbReference>
<proteinExistence type="predicted"/>
<protein>
    <submittedName>
        <fullName evidence="2">Uncharacterized protein</fullName>
    </submittedName>
</protein>